<dbReference type="InterPro" id="IPR013320">
    <property type="entry name" value="ConA-like_dom_sf"/>
</dbReference>
<keyword evidence="3" id="KW-1185">Reference proteome</keyword>
<dbReference type="AlphaFoldDB" id="A0A1I2G635"/>
<reference evidence="3" key="1">
    <citation type="submission" date="2016-10" db="EMBL/GenBank/DDBJ databases">
        <authorList>
            <person name="Varghese N."/>
            <person name="Submissions S."/>
        </authorList>
    </citation>
    <scope>NUCLEOTIDE SEQUENCE [LARGE SCALE GENOMIC DNA]</scope>
    <source>
        <strain evidence="3">ATCC 25963</strain>
    </source>
</reference>
<dbReference type="RefSeq" id="WP_096325707.1">
    <property type="nucleotide sequence ID" value="NZ_FOMX01000030.1"/>
</dbReference>
<sequence length="209" mass="23085">MRRLAPLLTLVLACEELPRTYSSAGPAQLLFADRFDGPELGPAWKSTGPGARLENGELVTEGLRNHPLWLTLPLPDNVRVEFDARAATDEGDIKVELAGDGKSFARSASYTATGYVIIFGGWNNTTSAIVRRDEHGGDRKTTQSLKVEANKRYHFAITRRDGAIRWELDGQEVLAYDDPEPLTGPAQRHFAFGGWEARVAFDNLEVFAL</sequence>
<feature type="domain" description="Farnesoic acid O-methyl transferase" evidence="1">
    <location>
        <begin position="104"/>
        <end position="201"/>
    </location>
</feature>
<protein>
    <recommendedName>
        <fullName evidence="1">Farnesoic acid O-methyl transferase domain-containing protein</fullName>
    </recommendedName>
</protein>
<dbReference type="Gene3D" id="2.60.120.560">
    <property type="entry name" value="Exo-inulinase, domain 1"/>
    <property type="match status" value="1"/>
</dbReference>
<dbReference type="InterPro" id="IPR022041">
    <property type="entry name" value="Methyltransf_FA"/>
</dbReference>
<dbReference type="Pfam" id="PF12248">
    <property type="entry name" value="Methyltransf_FA"/>
    <property type="match status" value="1"/>
</dbReference>
<dbReference type="EMBL" id="FOMX01000030">
    <property type="protein sequence ID" value="SFF12992.1"/>
    <property type="molecule type" value="Genomic_DNA"/>
</dbReference>
<accession>A0A1I2G635</accession>
<evidence type="ECO:0000313" key="3">
    <source>
        <dbReference type="Proteomes" id="UP000199400"/>
    </source>
</evidence>
<dbReference type="OrthoDB" id="5506916at2"/>
<evidence type="ECO:0000313" key="2">
    <source>
        <dbReference type="EMBL" id="SFF12992.1"/>
    </source>
</evidence>
<dbReference type="Proteomes" id="UP000199400">
    <property type="component" value="Unassembled WGS sequence"/>
</dbReference>
<proteinExistence type="predicted"/>
<gene>
    <name evidence="2" type="ORF">SAMN02745121_07089</name>
</gene>
<organism evidence="2 3">
    <name type="scientific">Nannocystis exedens</name>
    <dbReference type="NCBI Taxonomy" id="54"/>
    <lineage>
        <taxon>Bacteria</taxon>
        <taxon>Pseudomonadati</taxon>
        <taxon>Myxococcota</taxon>
        <taxon>Polyangia</taxon>
        <taxon>Nannocystales</taxon>
        <taxon>Nannocystaceae</taxon>
        <taxon>Nannocystis</taxon>
    </lineage>
</organism>
<name>A0A1I2G635_9BACT</name>
<dbReference type="SUPFAM" id="SSF49899">
    <property type="entry name" value="Concanavalin A-like lectins/glucanases"/>
    <property type="match status" value="1"/>
</dbReference>
<evidence type="ECO:0000259" key="1">
    <source>
        <dbReference type="Pfam" id="PF12248"/>
    </source>
</evidence>